<dbReference type="Proteomes" id="UP000830729">
    <property type="component" value="Chromosome"/>
</dbReference>
<keyword evidence="1" id="KW-0175">Coiled coil</keyword>
<proteinExistence type="predicted"/>
<accession>A0A8U0HU94</accession>
<dbReference type="KEGG" id="halx:M0R89_00580"/>
<evidence type="ECO:0000256" key="2">
    <source>
        <dbReference type="SAM" id="MobiDB-lite"/>
    </source>
</evidence>
<dbReference type="AlphaFoldDB" id="A0A8U0HU94"/>
<organism evidence="3 4">
    <name type="scientific">Halorussus limi</name>
    <dbReference type="NCBI Taxonomy" id="2938695"/>
    <lineage>
        <taxon>Archaea</taxon>
        <taxon>Methanobacteriati</taxon>
        <taxon>Methanobacteriota</taxon>
        <taxon>Stenosarchaea group</taxon>
        <taxon>Halobacteria</taxon>
        <taxon>Halobacteriales</taxon>
        <taxon>Haladaptataceae</taxon>
        <taxon>Halorussus</taxon>
    </lineage>
</organism>
<keyword evidence="4" id="KW-1185">Reference proteome</keyword>
<evidence type="ECO:0000313" key="3">
    <source>
        <dbReference type="EMBL" id="UPV74580.1"/>
    </source>
</evidence>
<dbReference type="GeneID" id="73043912"/>
<feature type="region of interest" description="Disordered" evidence="2">
    <location>
        <begin position="1"/>
        <end position="22"/>
    </location>
</feature>
<protein>
    <submittedName>
        <fullName evidence="3">Uncharacterized protein</fullName>
    </submittedName>
</protein>
<dbReference type="RefSeq" id="WP_248650625.1">
    <property type="nucleotide sequence ID" value="NZ_CP096659.1"/>
</dbReference>
<name>A0A8U0HU94_9EURY</name>
<sequence length="105" mass="12134">MSTDIDRITESTDKQSVSGDDLTEATLERLHELEQENERLRKEKEIARQNLHTVEDERRDLACDVELLEAENQALRREQAELVRRIVLDEGSVMGFVNEIVEGKV</sequence>
<feature type="compositionally biased region" description="Basic and acidic residues" evidence="2">
    <location>
        <begin position="1"/>
        <end position="13"/>
    </location>
</feature>
<gene>
    <name evidence="3" type="ORF">M0R89_00580</name>
</gene>
<evidence type="ECO:0000313" key="4">
    <source>
        <dbReference type="Proteomes" id="UP000830729"/>
    </source>
</evidence>
<reference evidence="3 4" key="1">
    <citation type="submission" date="2022-04" db="EMBL/GenBank/DDBJ databases">
        <title>Diverse halophilic archaea isolated from saline environments.</title>
        <authorList>
            <person name="Cui H.-L."/>
        </authorList>
    </citation>
    <scope>NUCLEOTIDE SEQUENCE [LARGE SCALE GENOMIC DNA]</scope>
    <source>
        <strain evidence="3 4">XZYJT49</strain>
    </source>
</reference>
<feature type="coiled-coil region" evidence="1">
    <location>
        <begin position="23"/>
        <end position="85"/>
    </location>
</feature>
<evidence type="ECO:0000256" key="1">
    <source>
        <dbReference type="SAM" id="Coils"/>
    </source>
</evidence>
<dbReference type="EMBL" id="CP096659">
    <property type="protein sequence ID" value="UPV74580.1"/>
    <property type="molecule type" value="Genomic_DNA"/>
</dbReference>